<sequence length="109" mass="13042">MLEQTEYYWRIRLPRKDGSSEYSDAPHYMAKGEIPEHIEHPPEIPLIFEHVWQWFLTLNASRQADKLISFSDMKAYFDLTQSCPSRWDLSLLQALDNQFLNMRAEHNKK</sequence>
<dbReference type="InterPro" id="IPR056919">
    <property type="entry name" value="Phage_TAC_18"/>
</dbReference>
<dbReference type="Pfam" id="PF23812">
    <property type="entry name" value="Phage_TAC_18"/>
    <property type="match status" value="1"/>
</dbReference>
<name>A0ABW8L8X9_9GAMM</name>
<keyword evidence="2" id="KW-1185">Reference proteome</keyword>
<accession>A0ABW8L8X9</accession>
<gene>
    <name evidence="1" type="ORF">ACI2I3_00785</name>
</gene>
<evidence type="ECO:0000313" key="1">
    <source>
        <dbReference type="EMBL" id="MFK3999870.1"/>
    </source>
</evidence>
<dbReference type="RefSeq" id="WP_404671715.1">
    <property type="nucleotide sequence ID" value="NZ_JBJDPD010000001.1"/>
</dbReference>
<evidence type="ECO:0000313" key="2">
    <source>
        <dbReference type="Proteomes" id="UP001620234"/>
    </source>
</evidence>
<dbReference type="EMBL" id="JBJDPD010000001">
    <property type="protein sequence ID" value="MFK3999870.1"/>
    <property type="molecule type" value="Genomic_DNA"/>
</dbReference>
<dbReference type="Proteomes" id="UP001620234">
    <property type="component" value="Unassembled WGS sequence"/>
</dbReference>
<proteinExistence type="predicted"/>
<protein>
    <submittedName>
        <fullName evidence="1">Uncharacterized protein</fullName>
    </submittedName>
</protein>
<reference evidence="1 2" key="1">
    <citation type="submission" date="2024-11" db="EMBL/GenBank/DDBJ databases">
        <title>The Natural Products Discovery Center: Release of the First 8490 Sequenced Strains for Exploring Actinobacteria Biosynthetic Diversity.</title>
        <authorList>
            <person name="Kalkreuter E."/>
            <person name="Kautsar S.A."/>
            <person name="Yang D."/>
            <person name="Bader C.D."/>
            <person name="Teijaro C.N."/>
            <person name="Fluegel L."/>
            <person name="Davis C.M."/>
            <person name="Simpson J.R."/>
            <person name="Lauterbach L."/>
            <person name="Steele A.D."/>
            <person name="Gui C."/>
            <person name="Meng S."/>
            <person name="Li G."/>
            <person name="Viehrig K."/>
            <person name="Ye F."/>
            <person name="Su P."/>
            <person name="Kiefer A.F."/>
            <person name="Nichols A."/>
            <person name="Cepeda A.J."/>
            <person name="Yan W."/>
            <person name="Fan B."/>
            <person name="Jiang Y."/>
            <person name="Adhikari A."/>
            <person name="Zheng C.-J."/>
            <person name="Schuster L."/>
            <person name="Cowan T.M."/>
            <person name="Smanski M.J."/>
            <person name="Chevrette M.G."/>
            <person name="De Carvalho L.P.S."/>
            <person name="Shen B."/>
        </authorList>
    </citation>
    <scope>NUCLEOTIDE SEQUENCE [LARGE SCALE GENOMIC DNA]</scope>
    <source>
        <strain evidence="1 2">NPDC077433</strain>
    </source>
</reference>
<organism evidence="1 2">
    <name type="scientific">Psychrobacter namhaensis</name>
    <dbReference type="NCBI Taxonomy" id="292734"/>
    <lineage>
        <taxon>Bacteria</taxon>
        <taxon>Pseudomonadati</taxon>
        <taxon>Pseudomonadota</taxon>
        <taxon>Gammaproteobacteria</taxon>
        <taxon>Moraxellales</taxon>
        <taxon>Moraxellaceae</taxon>
        <taxon>Psychrobacter</taxon>
    </lineage>
</organism>
<comment type="caution">
    <text evidence="1">The sequence shown here is derived from an EMBL/GenBank/DDBJ whole genome shotgun (WGS) entry which is preliminary data.</text>
</comment>